<comment type="caution">
    <text evidence="3">The sequence shown here is derived from an EMBL/GenBank/DDBJ whole genome shotgun (WGS) entry which is preliminary data.</text>
</comment>
<dbReference type="EMBL" id="CAXDID020000178">
    <property type="protein sequence ID" value="CAL6049185.1"/>
    <property type="molecule type" value="Genomic_DNA"/>
</dbReference>
<dbReference type="AlphaFoldDB" id="A0AA86Q9G8"/>
<evidence type="ECO:0000313" key="5">
    <source>
        <dbReference type="EMBL" id="CAL6055344.1"/>
    </source>
</evidence>
<dbReference type="Proteomes" id="UP001642409">
    <property type="component" value="Unassembled WGS sequence"/>
</dbReference>
<reference evidence="3" key="1">
    <citation type="submission" date="2023-06" db="EMBL/GenBank/DDBJ databases">
        <authorList>
            <person name="Kurt Z."/>
        </authorList>
    </citation>
    <scope>NUCLEOTIDE SEQUENCE</scope>
</reference>
<protein>
    <submittedName>
        <fullName evidence="4">Hypothetical_protein</fullName>
    </submittedName>
</protein>
<organism evidence="3">
    <name type="scientific">Hexamita inflata</name>
    <dbReference type="NCBI Taxonomy" id="28002"/>
    <lineage>
        <taxon>Eukaryota</taxon>
        <taxon>Metamonada</taxon>
        <taxon>Diplomonadida</taxon>
        <taxon>Hexamitidae</taxon>
        <taxon>Hexamitinae</taxon>
        <taxon>Hexamita</taxon>
    </lineage>
</organism>
<reference evidence="4 6" key="2">
    <citation type="submission" date="2024-07" db="EMBL/GenBank/DDBJ databases">
        <authorList>
            <person name="Akdeniz Z."/>
        </authorList>
    </citation>
    <scope>NUCLEOTIDE SEQUENCE [LARGE SCALE GENOMIC DNA]</scope>
</reference>
<sequence>MNYKVNSEQRLDYNQTYNEKESDVIKFIHQLSDFKEKIAACYGDEYQTIGDRLWSPGTDDQVLSFISHSYSEDITTIKIESLFDALNRTITSFYMKQQQRIYKLNKPVGSGIGPNGKMQVFIQDSEYYETDDQAVQILKRYKQISQDNLNILSFEVIIFGAPVRKSIGDILSRVIHFTRLSLDDIDAYIEHQTQYITTLEKYTIIPQSLDIFDQEVIQICTVVKRFDNQLGGVLCTSVPVVEMFSQRGVQHIIDTGKELFLVKNTKVFYNYNFFVTTILPQHFYHINQYNRTSLQINGSQFISENINLFTRLIIQFRNVDKLDYKLKQIVQRTTMPFKFEKCSNGLGYIFKTNKYEVDCNNQDLTTDQIFSNQSNVEAQLLLSDAMFQQLNQLNTWFQGQRTIGRMSKNNISTIMSNFAFQPECWQQIQELVHNYPDHEDFTTNKFHYNKLSCYYELNNKVIHDYFVVLLQAHENLLFTDFVVYPTSFVQYQFNFGEYNAMTYDMVTLNTVTNNHLQTLFQEGILLCKLYDRPDFLYKGIKFGNLERIKSDKFRHLDYLNGIIFTMVSQPVVTFNCSTQIFSNDIMKNSQERPYFCINVYHDANTYILNDINHQKQYQLILLALCAGFVVLFSLALL</sequence>
<name>A0AA86Q9G8_9EUKA</name>
<keyword evidence="6" id="KW-1185">Reference proteome</keyword>
<gene>
    <name evidence="2" type="ORF">HINF_LOCUS41956</name>
    <name evidence="3" type="ORF">HINF_LOCUS42411</name>
    <name evidence="4" type="ORF">HINF_LOCUS43048</name>
    <name evidence="5" type="ORF">HINF_LOCUS46497</name>
</gene>
<evidence type="ECO:0000256" key="1">
    <source>
        <dbReference type="SAM" id="Phobius"/>
    </source>
</evidence>
<keyword evidence="1" id="KW-0472">Membrane</keyword>
<dbReference type="EMBL" id="CATOUU010000851">
    <property type="protein sequence ID" value="CAI9954766.1"/>
    <property type="molecule type" value="Genomic_DNA"/>
</dbReference>
<evidence type="ECO:0000313" key="6">
    <source>
        <dbReference type="Proteomes" id="UP001642409"/>
    </source>
</evidence>
<evidence type="ECO:0000313" key="2">
    <source>
        <dbReference type="EMBL" id="CAI9954311.1"/>
    </source>
</evidence>
<evidence type="ECO:0000313" key="4">
    <source>
        <dbReference type="EMBL" id="CAL6049185.1"/>
    </source>
</evidence>
<evidence type="ECO:0000313" key="3">
    <source>
        <dbReference type="EMBL" id="CAI9954766.1"/>
    </source>
</evidence>
<keyword evidence="1" id="KW-0812">Transmembrane</keyword>
<dbReference type="EMBL" id="CAXDID020000206">
    <property type="protein sequence ID" value="CAL6055344.1"/>
    <property type="molecule type" value="Genomic_DNA"/>
</dbReference>
<dbReference type="EMBL" id="CATOUU010000848">
    <property type="protein sequence ID" value="CAI9954311.1"/>
    <property type="molecule type" value="Genomic_DNA"/>
</dbReference>
<proteinExistence type="predicted"/>
<feature type="transmembrane region" description="Helical" evidence="1">
    <location>
        <begin position="617"/>
        <end position="636"/>
    </location>
</feature>
<keyword evidence="1" id="KW-1133">Transmembrane helix</keyword>
<accession>A0AA86Q9G8</accession>